<keyword evidence="4" id="KW-1185">Reference proteome</keyword>
<dbReference type="EMBL" id="JADQDF010000001">
    <property type="protein sequence ID" value="MBW0128184.1"/>
    <property type="molecule type" value="Genomic_DNA"/>
</dbReference>
<feature type="transmembrane region" description="Helical" evidence="2">
    <location>
        <begin position="493"/>
        <end position="513"/>
    </location>
</feature>
<feature type="compositionally biased region" description="Low complexity" evidence="1">
    <location>
        <begin position="225"/>
        <end position="254"/>
    </location>
</feature>
<feature type="compositionally biased region" description="Polar residues" evidence="1">
    <location>
        <begin position="124"/>
        <end position="149"/>
    </location>
</feature>
<evidence type="ECO:0000313" key="4">
    <source>
        <dbReference type="Proteomes" id="UP000694300"/>
    </source>
</evidence>
<feature type="region of interest" description="Disordered" evidence="1">
    <location>
        <begin position="1"/>
        <end position="427"/>
    </location>
</feature>
<dbReference type="RefSeq" id="WP_218595678.1">
    <property type="nucleotide sequence ID" value="NZ_JADQDF010000001.1"/>
</dbReference>
<organism evidence="3 4">
    <name type="scientific">Pseudonocardia oceani</name>
    <dbReference type="NCBI Taxonomy" id="2792013"/>
    <lineage>
        <taxon>Bacteria</taxon>
        <taxon>Bacillati</taxon>
        <taxon>Actinomycetota</taxon>
        <taxon>Actinomycetes</taxon>
        <taxon>Pseudonocardiales</taxon>
        <taxon>Pseudonocardiaceae</taxon>
        <taxon>Pseudonocardia</taxon>
    </lineage>
</organism>
<accession>A0ABS6U7H7</accession>
<comment type="caution">
    <text evidence="3">The sequence shown here is derived from an EMBL/GenBank/DDBJ whole genome shotgun (WGS) entry which is preliminary data.</text>
</comment>
<evidence type="ECO:0000256" key="2">
    <source>
        <dbReference type="SAM" id="Phobius"/>
    </source>
</evidence>
<evidence type="ECO:0000313" key="3">
    <source>
        <dbReference type="EMBL" id="MBW0128184.1"/>
    </source>
</evidence>
<feature type="compositionally biased region" description="Basic and acidic residues" evidence="1">
    <location>
        <begin position="368"/>
        <end position="383"/>
    </location>
</feature>
<protein>
    <submittedName>
        <fullName evidence="3">Uncharacterized protein</fullName>
    </submittedName>
</protein>
<keyword evidence="2" id="KW-1133">Transmembrane helix</keyword>
<feature type="compositionally biased region" description="Low complexity" evidence="1">
    <location>
        <begin position="51"/>
        <end position="60"/>
    </location>
</feature>
<feature type="compositionally biased region" description="Low complexity" evidence="1">
    <location>
        <begin position="150"/>
        <end position="166"/>
    </location>
</feature>
<name>A0ABS6U7H7_9PSEU</name>
<keyword evidence="2" id="KW-0472">Membrane</keyword>
<feature type="compositionally biased region" description="Low complexity" evidence="1">
    <location>
        <begin position="96"/>
        <end position="117"/>
    </location>
</feature>
<feature type="compositionally biased region" description="Basic and acidic residues" evidence="1">
    <location>
        <begin position="324"/>
        <end position="339"/>
    </location>
</feature>
<evidence type="ECO:0000256" key="1">
    <source>
        <dbReference type="SAM" id="MobiDB-lite"/>
    </source>
</evidence>
<feature type="compositionally biased region" description="Basic and acidic residues" evidence="1">
    <location>
        <begin position="271"/>
        <end position="286"/>
    </location>
</feature>
<feature type="compositionally biased region" description="Low complexity" evidence="1">
    <location>
        <begin position="175"/>
        <end position="190"/>
    </location>
</feature>
<proteinExistence type="predicted"/>
<sequence length="515" mass="52907">MSSETDHPRQRTVAELLAEHGSGGASTGRRRRRRESDDLEEGAPPGPPDAAPADAPAAPARSVLREPVQPAPPRGEPYDPRASAPARQAPPPPNGAAPNGAAPDSAAPNGAAPHGAPQKGAPQNGATQNGAPQPPSGSWNRNGAQARTGSSTQSAPPQSAQPRNAPTQNGAPKNAPSAPAQDAAPQDGPGTVQNLQAPSTADQDGTAQYRAVPGTAAPETRNGSPAPQQAPAHPAAPSVRAQPPAAPPAQQGPQSLTKTPTQGPARPAAAPERDRPTDVMPRYRDDDPVEEDLFTRPIPQQAPEPAGDAGEGPSTRVGVAPVGAEDRHRARTDDARRDGAGTGLDEDGLESTGFHPGGLDDGFDDGFDDPRFDDGFDDPRFDDTGSGTPPVRPGESPAGLGGRPLDAPDDDVPPPRERRLGRGSSAREGAAPGWAAVVVQWIGGALGGAVLWVLFRFLWRNLPVVALASAVLVTVGLVVIVRALLHNDDRRTTVFAVLVGLLLTVSPAILVLMGR</sequence>
<gene>
    <name evidence="3" type="ORF">I4I82_10845</name>
</gene>
<reference evidence="3 4" key="1">
    <citation type="submission" date="2020-11" db="EMBL/GenBank/DDBJ databases">
        <title>Pseudonocardia abyssalis sp. nov. and Pseudonocardia oceani sp. nov., description and phylogenomic analysis of two novel actinomycetes isolated from the deep Southern Ocean.</title>
        <authorList>
            <person name="Parra J."/>
        </authorList>
    </citation>
    <scope>NUCLEOTIDE SEQUENCE [LARGE SCALE GENOMIC DNA]</scope>
    <source>
        <strain evidence="4">KRD185</strain>
    </source>
</reference>
<dbReference type="Proteomes" id="UP000694300">
    <property type="component" value="Unassembled WGS sequence"/>
</dbReference>
<feature type="transmembrane region" description="Helical" evidence="2">
    <location>
        <begin position="462"/>
        <end position="481"/>
    </location>
</feature>
<feature type="compositionally biased region" description="Polar residues" evidence="1">
    <location>
        <begin position="191"/>
        <end position="206"/>
    </location>
</feature>
<keyword evidence="2" id="KW-0812">Transmembrane</keyword>
<feature type="transmembrane region" description="Helical" evidence="2">
    <location>
        <begin position="434"/>
        <end position="455"/>
    </location>
</feature>